<reference evidence="2 3" key="1">
    <citation type="submission" date="2020-03" db="EMBL/GenBank/DDBJ databases">
        <title>WGS of actinomycetes isolated from Thailand.</title>
        <authorList>
            <person name="Thawai C."/>
        </authorList>
    </citation>
    <scope>NUCLEOTIDE SEQUENCE [LARGE SCALE GENOMIC DNA]</scope>
    <source>
        <strain evidence="2 3">FMUSA5-5</strain>
    </source>
</reference>
<dbReference type="RefSeq" id="WP_168011604.1">
    <property type="nucleotide sequence ID" value="NZ_JAATEP010000016.1"/>
</dbReference>
<gene>
    <name evidence="2" type="ORF">HCN51_23460</name>
</gene>
<sequence length="138" mass="14585">MNTIRRSATGKLTAAAMAAAALLTPGAASAETPFAQASATIEADGSVAESKHVDDVWHPSRGVYCVLLNQVVDLDGEVAVHVTPIGRHDHARSLSVERGARACVRRDLPRSVAERTIAVYSQAGSRWAAETAFYLTVS</sequence>
<accession>A0ABX1BAS6</accession>
<organism evidence="2 3">
    <name type="scientific">Nonomuraea composti</name>
    <dbReference type="NCBI Taxonomy" id="2720023"/>
    <lineage>
        <taxon>Bacteria</taxon>
        <taxon>Bacillati</taxon>
        <taxon>Actinomycetota</taxon>
        <taxon>Actinomycetes</taxon>
        <taxon>Streptosporangiales</taxon>
        <taxon>Streptosporangiaceae</taxon>
        <taxon>Nonomuraea</taxon>
    </lineage>
</organism>
<feature type="signal peptide" evidence="1">
    <location>
        <begin position="1"/>
        <end position="30"/>
    </location>
</feature>
<keyword evidence="1" id="KW-0732">Signal</keyword>
<name>A0ABX1BAS6_9ACTN</name>
<evidence type="ECO:0008006" key="4">
    <source>
        <dbReference type="Google" id="ProtNLM"/>
    </source>
</evidence>
<dbReference type="EMBL" id="JAATEP010000016">
    <property type="protein sequence ID" value="NJP92391.1"/>
    <property type="molecule type" value="Genomic_DNA"/>
</dbReference>
<feature type="chain" id="PRO_5046757258" description="Secreted protein" evidence="1">
    <location>
        <begin position="31"/>
        <end position="138"/>
    </location>
</feature>
<proteinExistence type="predicted"/>
<keyword evidence="3" id="KW-1185">Reference proteome</keyword>
<evidence type="ECO:0000313" key="3">
    <source>
        <dbReference type="Proteomes" id="UP000696294"/>
    </source>
</evidence>
<evidence type="ECO:0000313" key="2">
    <source>
        <dbReference type="EMBL" id="NJP92391.1"/>
    </source>
</evidence>
<dbReference type="Proteomes" id="UP000696294">
    <property type="component" value="Unassembled WGS sequence"/>
</dbReference>
<evidence type="ECO:0000256" key="1">
    <source>
        <dbReference type="SAM" id="SignalP"/>
    </source>
</evidence>
<comment type="caution">
    <text evidence="2">The sequence shown here is derived from an EMBL/GenBank/DDBJ whole genome shotgun (WGS) entry which is preliminary data.</text>
</comment>
<protein>
    <recommendedName>
        <fullName evidence="4">Secreted protein</fullName>
    </recommendedName>
</protein>